<keyword evidence="14" id="KW-1185">Reference proteome</keyword>
<dbReference type="InterPro" id="IPR009057">
    <property type="entry name" value="Homeodomain-like_sf"/>
</dbReference>
<evidence type="ECO:0000256" key="5">
    <source>
        <dbReference type="ARBA" id="ARBA00023012"/>
    </source>
</evidence>
<dbReference type="PROSITE" id="PS50110">
    <property type="entry name" value="RESPONSE_REGULATORY"/>
    <property type="match status" value="1"/>
</dbReference>
<evidence type="ECO:0000256" key="7">
    <source>
        <dbReference type="ARBA" id="ARBA00023125"/>
    </source>
</evidence>
<feature type="domain" description="HTH araC/xylS-type" evidence="11">
    <location>
        <begin position="407"/>
        <end position="505"/>
    </location>
</feature>
<evidence type="ECO:0000256" key="8">
    <source>
        <dbReference type="ARBA" id="ARBA00023163"/>
    </source>
</evidence>
<comment type="function">
    <text evidence="9">May play the central regulatory role in sporulation. It may be an element of the effector pathway responsible for the activation of sporulation genes in response to nutritional stress. Spo0A may act in concert with spo0H (a sigma factor) to control the expression of some genes that are critical to the sporulation process.</text>
</comment>
<name>A0ABV2M1R2_9FIRM</name>
<dbReference type="PRINTS" id="PR00032">
    <property type="entry name" value="HTHARAC"/>
</dbReference>
<keyword evidence="7" id="KW-0238">DNA-binding</keyword>
<keyword evidence="5" id="KW-0902">Two-component regulatory system</keyword>
<accession>A0ABV2M1R2</accession>
<evidence type="ECO:0000256" key="2">
    <source>
        <dbReference type="ARBA" id="ARBA00018672"/>
    </source>
</evidence>
<dbReference type="PROSITE" id="PS00041">
    <property type="entry name" value="HTH_ARAC_FAMILY_1"/>
    <property type="match status" value="1"/>
</dbReference>
<keyword evidence="4 10" id="KW-0597">Phosphoprotein</keyword>
<dbReference type="SMART" id="SM00448">
    <property type="entry name" value="REC"/>
    <property type="match status" value="1"/>
</dbReference>
<dbReference type="Proteomes" id="UP001549106">
    <property type="component" value="Unassembled WGS sequence"/>
</dbReference>
<reference evidence="13 14" key="1">
    <citation type="submission" date="2024-06" db="EMBL/GenBank/DDBJ databases">
        <title>Genomic Encyclopedia of Type Strains, Phase IV (KMG-IV): sequencing the most valuable type-strain genomes for metagenomic binning, comparative biology and taxonomic classification.</title>
        <authorList>
            <person name="Goeker M."/>
        </authorList>
    </citation>
    <scope>NUCLEOTIDE SEQUENCE [LARGE SCALE GENOMIC DNA]</scope>
    <source>
        <strain evidence="13 14">DSM 29492</strain>
    </source>
</reference>
<feature type="modified residue" description="4-aspartylphosphate" evidence="10">
    <location>
        <position position="56"/>
    </location>
</feature>
<evidence type="ECO:0000256" key="3">
    <source>
        <dbReference type="ARBA" id="ARBA00022490"/>
    </source>
</evidence>
<dbReference type="SUPFAM" id="SSF46689">
    <property type="entry name" value="Homeodomain-like"/>
    <property type="match status" value="2"/>
</dbReference>
<dbReference type="Pfam" id="PF12833">
    <property type="entry name" value="HTH_18"/>
    <property type="match status" value="1"/>
</dbReference>
<sequence>MTYQVLIVDDEEIVCRGLTRFVKWSNYGFQVAGTASDGEEALSLLKKTHIDVVFMDIRMPGMTGLELLKILRKEYPAVKAVILSGYSDFSYAQEAIRNGASDYLTKPVVLKDIEVLLERLRGEFAIRQKESQIHTNRLEALLLSSAKGYSQIDSDRYDLPNLKQWYGFSMILKNKELCQQDIDLKKQQMRNQLTSLIPSAIFLDDEIFSLFVLLPWDSDSSFDSLTSLLEQLCSGLEEWFCGASSRKFGLEKIHEGWEEARRARHYHRAGTRDSIILYQNIEQLFSAGSQSLQDILPEIFRRLTNPETRINAIPLLEEAMHSLLDQSPSLTQYQTACISFLIELNSYLKDLRLNEEELHTQLNSTLSHILLARSHKSSADSMTSYIEWLISLLNRSDEQTLSKDVIREIQLFICQHYAENISLNFLAEQFYLHPNYLSRLFKEKTGHNFIEYLTEVRMEKVKELLLSSDKIIIEICDMAGYDNPRYFSKVFKQYTGMTPREYRDSLPQKSPEKI</sequence>
<dbReference type="PROSITE" id="PS01124">
    <property type="entry name" value="HTH_ARAC_FAMILY_2"/>
    <property type="match status" value="1"/>
</dbReference>
<feature type="domain" description="Response regulatory" evidence="12">
    <location>
        <begin position="4"/>
        <end position="121"/>
    </location>
</feature>
<comment type="subcellular location">
    <subcellularLocation>
        <location evidence="1">Cytoplasm</location>
    </subcellularLocation>
</comment>
<dbReference type="CDD" id="cd17536">
    <property type="entry name" value="REC_YesN-like"/>
    <property type="match status" value="1"/>
</dbReference>
<gene>
    <name evidence="13" type="ORF">ABID24_001572</name>
</gene>
<evidence type="ECO:0000256" key="1">
    <source>
        <dbReference type="ARBA" id="ARBA00004496"/>
    </source>
</evidence>
<dbReference type="Gene3D" id="1.10.10.60">
    <property type="entry name" value="Homeodomain-like"/>
    <property type="match status" value="2"/>
</dbReference>
<evidence type="ECO:0000256" key="6">
    <source>
        <dbReference type="ARBA" id="ARBA00023015"/>
    </source>
</evidence>
<dbReference type="SUPFAM" id="SSF52172">
    <property type="entry name" value="CheY-like"/>
    <property type="match status" value="1"/>
</dbReference>
<comment type="caution">
    <text evidence="13">The sequence shown here is derived from an EMBL/GenBank/DDBJ whole genome shotgun (WGS) entry which is preliminary data.</text>
</comment>
<dbReference type="Gene3D" id="3.40.50.2300">
    <property type="match status" value="1"/>
</dbReference>
<dbReference type="RefSeq" id="WP_257464495.1">
    <property type="nucleotide sequence ID" value="NZ_JANJZT010000009.1"/>
</dbReference>
<evidence type="ECO:0000313" key="13">
    <source>
        <dbReference type="EMBL" id="MET3750326.1"/>
    </source>
</evidence>
<dbReference type="SMART" id="SM00342">
    <property type="entry name" value="HTH_ARAC"/>
    <property type="match status" value="1"/>
</dbReference>
<proteinExistence type="predicted"/>
<keyword evidence="6" id="KW-0805">Transcription regulation</keyword>
<protein>
    <recommendedName>
        <fullName evidence="2">Stage 0 sporulation protein A homolog</fullName>
    </recommendedName>
</protein>
<dbReference type="EMBL" id="JBEPMJ010000009">
    <property type="protein sequence ID" value="MET3750326.1"/>
    <property type="molecule type" value="Genomic_DNA"/>
</dbReference>
<keyword evidence="3" id="KW-0963">Cytoplasm</keyword>
<keyword evidence="8" id="KW-0804">Transcription</keyword>
<evidence type="ECO:0000313" key="14">
    <source>
        <dbReference type="Proteomes" id="UP001549106"/>
    </source>
</evidence>
<organism evidence="13 14">
    <name type="scientific">Blautia caecimuris</name>
    <dbReference type="NCBI Taxonomy" id="1796615"/>
    <lineage>
        <taxon>Bacteria</taxon>
        <taxon>Bacillati</taxon>
        <taxon>Bacillota</taxon>
        <taxon>Clostridia</taxon>
        <taxon>Lachnospirales</taxon>
        <taxon>Lachnospiraceae</taxon>
        <taxon>Blautia</taxon>
    </lineage>
</organism>
<dbReference type="InterPro" id="IPR051552">
    <property type="entry name" value="HptR"/>
</dbReference>
<dbReference type="InterPro" id="IPR001789">
    <property type="entry name" value="Sig_transdc_resp-reg_receiver"/>
</dbReference>
<evidence type="ECO:0000259" key="12">
    <source>
        <dbReference type="PROSITE" id="PS50110"/>
    </source>
</evidence>
<evidence type="ECO:0000259" key="11">
    <source>
        <dbReference type="PROSITE" id="PS01124"/>
    </source>
</evidence>
<evidence type="ECO:0000256" key="10">
    <source>
        <dbReference type="PROSITE-ProRule" id="PRU00169"/>
    </source>
</evidence>
<dbReference type="InterPro" id="IPR020449">
    <property type="entry name" value="Tscrpt_reg_AraC-type_HTH"/>
</dbReference>
<evidence type="ECO:0000256" key="9">
    <source>
        <dbReference type="ARBA" id="ARBA00024867"/>
    </source>
</evidence>
<dbReference type="PANTHER" id="PTHR42713:SF3">
    <property type="entry name" value="TRANSCRIPTIONAL REGULATORY PROTEIN HPTR"/>
    <property type="match status" value="1"/>
</dbReference>
<dbReference type="InterPro" id="IPR018062">
    <property type="entry name" value="HTH_AraC-typ_CS"/>
</dbReference>
<dbReference type="InterPro" id="IPR011006">
    <property type="entry name" value="CheY-like_superfamily"/>
</dbReference>
<evidence type="ECO:0000256" key="4">
    <source>
        <dbReference type="ARBA" id="ARBA00022553"/>
    </source>
</evidence>
<dbReference type="PANTHER" id="PTHR42713">
    <property type="entry name" value="HISTIDINE KINASE-RELATED"/>
    <property type="match status" value="1"/>
</dbReference>
<dbReference type="InterPro" id="IPR018060">
    <property type="entry name" value="HTH_AraC"/>
</dbReference>
<dbReference type="Pfam" id="PF00072">
    <property type="entry name" value="Response_reg"/>
    <property type="match status" value="1"/>
</dbReference>